<dbReference type="OMA" id="CERVHAQ"/>
<dbReference type="InterPro" id="IPR046960">
    <property type="entry name" value="PPR_At4g14850-like_plant"/>
</dbReference>
<dbReference type="InterPro" id="IPR011990">
    <property type="entry name" value="TPR-like_helical_dom_sf"/>
</dbReference>
<dbReference type="PROSITE" id="PS51375">
    <property type="entry name" value="PPR"/>
    <property type="match status" value="4"/>
</dbReference>
<sequence>MRRYNVGSSAFLSTSFHRNRRQPQVRNFSANPCPIDPPRHAQCPLSDHLRTARWRFTHLLHAPVKNDHTVAHCERVHAQMVVSGLSGDTYLANLMIKLVGKLEDAGVAYARKVFDKMPERNLVSWATMISVYNGRGLSENAVLVFLECLRRSEESVNEFILAGFDQDVYVGTSLTDFYSKQGDIDRARLIFDGLEVKSTVSWTTIISGYVKCGKGHEALELFHRLGETEVLPDMYVVWSVLSACSTLKFLAGGEQVHCYGIRRGLDSDPSVTNVLIDVYTKCGRVEKARGLFDQMDGKNLVSWTTMISGYMQNSFDEEAMKLFADMVTQSWKPDAFAFTSVLNSCGSVEALEQGRQVHACSLKANLDGDEFVTNELIDMYSKCDSIADARRAFDTIHSHDIVSYGAMIEGYSRLERLVEALDLFHGMRLRGFSPSNLIFVSLLGVSASLCTLDLSQQIHGLILKVGISLDLLTGTSVVDLYSKCACLREARLIFEGMNERDTIVWNAMLFGYTQQLEDEEALILFRELQVSDQERMDLSGTVKEPGCSWIESGDKVDVFIARDRAHTDSDTIYSMLHNLILQITESDSARK</sequence>
<dbReference type="Gramene" id="Kaladp0095s0460.1.v1.1">
    <property type="protein sequence ID" value="Kaladp0095s0460.1.v1.1"/>
    <property type="gene ID" value="Kaladp0095s0460.v1.1"/>
</dbReference>
<dbReference type="GO" id="GO:0003723">
    <property type="term" value="F:RNA binding"/>
    <property type="evidence" value="ECO:0007669"/>
    <property type="project" value="InterPro"/>
</dbReference>
<protein>
    <recommendedName>
        <fullName evidence="5">Pentatricopeptide repeat-containing protein</fullName>
    </recommendedName>
</protein>
<dbReference type="PANTHER" id="PTHR47926">
    <property type="entry name" value="PENTATRICOPEPTIDE REPEAT-CONTAINING PROTEIN"/>
    <property type="match status" value="1"/>
</dbReference>
<dbReference type="PANTHER" id="PTHR47926:SF347">
    <property type="entry name" value="PENTATRICOPEPTIDE REPEAT-CONTAINING PROTEIN"/>
    <property type="match status" value="1"/>
</dbReference>
<evidence type="ECO:0008006" key="5">
    <source>
        <dbReference type="Google" id="ProtNLM"/>
    </source>
</evidence>
<proteinExistence type="predicted"/>
<keyword evidence="1" id="KW-0677">Repeat</keyword>
<name>A0A7N1A460_KALFE</name>
<dbReference type="Pfam" id="PF13041">
    <property type="entry name" value="PPR_2"/>
    <property type="match status" value="2"/>
</dbReference>
<feature type="repeat" description="PPR" evidence="2">
    <location>
        <begin position="198"/>
        <end position="232"/>
    </location>
</feature>
<dbReference type="FunFam" id="1.25.40.10:FF:000361">
    <property type="entry name" value="Pentatricopeptide repeat-containing protein chloroplastic"/>
    <property type="match status" value="1"/>
</dbReference>
<accession>A0A7N1A460</accession>
<feature type="repeat" description="PPR" evidence="2">
    <location>
        <begin position="268"/>
        <end position="298"/>
    </location>
</feature>
<reference evidence="3" key="1">
    <citation type="submission" date="2021-01" db="UniProtKB">
        <authorList>
            <consortium name="EnsemblPlants"/>
        </authorList>
    </citation>
    <scope>IDENTIFICATION</scope>
</reference>
<evidence type="ECO:0000313" key="4">
    <source>
        <dbReference type="Proteomes" id="UP000594263"/>
    </source>
</evidence>
<dbReference type="Proteomes" id="UP000594263">
    <property type="component" value="Unplaced"/>
</dbReference>
<evidence type="ECO:0000256" key="1">
    <source>
        <dbReference type="ARBA" id="ARBA00022737"/>
    </source>
</evidence>
<evidence type="ECO:0000313" key="3">
    <source>
        <dbReference type="EnsemblPlants" id="Kaladp0095s0460.1.v1.1"/>
    </source>
</evidence>
<dbReference type="GO" id="GO:0009451">
    <property type="term" value="P:RNA modification"/>
    <property type="evidence" value="ECO:0007669"/>
    <property type="project" value="InterPro"/>
</dbReference>
<dbReference type="AlphaFoldDB" id="A0A7N1A460"/>
<dbReference type="NCBIfam" id="TIGR00756">
    <property type="entry name" value="PPR"/>
    <property type="match status" value="4"/>
</dbReference>
<organism evidence="3 4">
    <name type="scientific">Kalanchoe fedtschenkoi</name>
    <name type="common">Lavender scallops</name>
    <name type="synonym">South American air plant</name>
    <dbReference type="NCBI Taxonomy" id="63787"/>
    <lineage>
        <taxon>Eukaryota</taxon>
        <taxon>Viridiplantae</taxon>
        <taxon>Streptophyta</taxon>
        <taxon>Embryophyta</taxon>
        <taxon>Tracheophyta</taxon>
        <taxon>Spermatophyta</taxon>
        <taxon>Magnoliopsida</taxon>
        <taxon>eudicotyledons</taxon>
        <taxon>Gunneridae</taxon>
        <taxon>Pentapetalae</taxon>
        <taxon>Saxifragales</taxon>
        <taxon>Crassulaceae</taxon>
        <taxon>Kalanchoe</taxon>
    </lineage>
</organism>
<dbReference type="Gene3D" id="1.25.40.10">
    <property type="entry name" value="Tetratricopeptide repeat domain"/>
    <property type="match status" value="5"/>
</dbReference>
<dbReference type="Pfam" id="PF01535">
    <property type="entry name" value="PPR"/>
    <property type="match status" value="3"/>
</dbReference>
<evidence type="ECO:0000256" key="2">
    <source>
        <dbReference type="PROSITE-ProRule" id="PRU00708"/>
    </source>
</evidence>
<feature type="repeat" description="PPR" evidence="2">
    <location>
        <begin position="299"/>
        <end position="333"/>
    </location>
</feature>
<dbReference type="FunFam" id="1.25.40.10:FF:000353">
    <property type="entry name" value="Pentatricopeptide repeat-containing protein At4g39530"/>
    <property type="match status" value="1"/>
</dbReference>
<feature type="repeat" description="PPR" evidence="2">
    <location>
        <begin position="400"/>
        <end position="434"/>
    </location>
</feature>
<dbReference type="InterPro" id="IPR002885">
    <property type="entry name" value="PPR_rpt"/>
</dbReference>
<keyword evidence="4" id="KW-1185">Reference proteome</keyword>
<dbReference type="EnsemblPlants" id="Kaladp0095s0460.1.v1.1">
    <property type="protein sequence ID" value="Kaladp0095s0460.1.v1.1"/>
    <property type="gene ID" value="Kaladp0095s0460.v1.1"/>
</dbReference>